<reference evidence="2" key="1">
    <citation type="journal article" date="2020" name="Stud. Mycol.">
        <title>101 Dothideomycetes genomes: a test case for predicting lifestyles and emergence of pathogens.</title>
        <authorList>
            <person name="Haridas S."/>
            <person name="Albert R."/>
            <person name="Binder M."/>
            <person name="Bloem J."/>
            <person name="Labutti K."/>
            <person name="Salamov A."/>
            <person name="Andreopoulos B."/>
            <person name="Baker S."/>
            <person name="Barry K."/>
            <person name="Bills G."/>
            <person name="Bluhm B."/>
            <person name="Cannon C."/>
            <person name="Castanera R."/>
            <person name="Culley D."/>
            <person name="Daum C."/>
            <person name="Ezra D."/>
            <person name="Gonzalez J."/>
            <person name="Henrissat B."/>
            <person name="Kuo A."/>
            <person name="Liang C."/>
            <person name="Lipzen A."/>
            <person name="Lutzoni F."/>
            <person name="Magnuson J."/>
            <person name="Mondo S."/>
            <person name="Nolan M."/>
            <person name="Ohm R."/>
            <person name="Pangilinan J."/>
            <person name="Park H.-J."/>
            <person name="Ramirez L."/>
            <person name="Alfaro M."/>
            <person name="Sun H."/>
            <person name="Tritt A."/>
            <person name="Yoshinaga Y."/>
            <person name="Zwiers L.-H."/>
            <person name="Turgeon B."/>
            <person name="Goodwin S."/>
            <person name="Spatafora J."/>
            <person name="Crous P."/>
            <person name="Grigoriev I."/>
        </authorList>
    </citation>
    <scope>NUCLEOTIDE SEQUENCE</scope>
    <source>
        <strain evidence="2">SCOH1-5</strain>
    </source>
</reference>
<evidence type="ECO:0000256" key="1">
    <source>
        <dbReference type="SAM" id="SignalP"/>
    </source>
</evidence>
<dbReference type="AlphaFoldDB" id="A0A6A6FHE9"/>
<protein>
    <submittedName>
        <fullName evidence="2">Uncharacterized protein</fullName>
    </submittedName>
</protein>
<organism evidence="2 3">
    <name type="scientific">Cercospora zeae-maydis SCOH1-5</name>
    <dbReference type="NCBI Taxonomy" id="717836"/>
    <lineage>
        <taxon>Eukaryota</taxon>
        <taxon>Fungi</taxon>
        <taxon>Dikarya</taxon>
        <taxon>Ascomycota</taxon>
        <taxon>Pezizomycotina</taxon>
        <taxon>Dothideomycetes</taxon>
        <taxon>Dothideomycetidae</taxon>
        <taxon>Mycosphaerellales</taxon>
        <taxon>Mycosphaerellaceae</taxon>
        <taxon>Cercospora</taxon>
    </lineage>
</organism>
<feature type="chain" id="PRO_5025482150" evidence="1">
    <location>
        <begin position="23"/>
        <end position="160"/>
    </location>
</feature>
<keyword evidence="3" id="KW-1185">Reference proteome</keyword>
<sequence>MLCSQLLQLSLLTFATLGQASALRASTAQDLSSENDMINTFDVTQVDANENKQFRIPSVAHHDEGGHEDSIPAEPAVTSIPAVELDIAILRPVVHVPKTRGGAYKSANGGFMIAKTLLLNMYTMDATGSKNEPTMALSRPRCSIVLASNSGGTHSTAHAI</sequence>
<proteinExistence type="predicted"/>
<gene>
    <name evidence="2" type="ORF">CERZMDRAFT_97340</name>
</gene>
<name>A0A6A6FHE9_9PEZI</name>
<evidence type="ECO:0000313" key="2">
    <source>
        <dbReference type="EMBL" id="KAF2212840.1"/>
    </source>
</evidence>
<dbReference type="EMBL" id="ML992672">
    <property type="protein sequence ID" value="KAF2212840.1"/>
    <property type="molecule type" value="Genomic_DNA"/>
</dbReference>
<evidence type="ECO:0000313" key="3">
    <source>
        <dbReference type="Proteomes" id="UP000799539"/>
    </source>
</evidence>
<dbReference type="Proteomes" id="UP000799539">
    <property type="component" value="Unassembled WGS sequence"/>
</dbReference>
<keyword evidence="1" id="KW-0732">Signal</keyword>
<feature type="signal peptide" evidence="1">
    <location>
        <begin position="1"/>
        <end position="22"/>
    </location>
</feature>
<accession>A0A6A6FHE9</accession>